<evidence type="ECO:0000256" key="2">
    <source>
        <dbReference type="ARBA" id="ARBA00022737"/>
    </source>
</evidence>
<feature type="signal peptide" evidence="3">
    <location>
        <begin position="1"/>
        <end position="17"/>
    </location>
</feature>
<keyword evidence="4" id="KW-1185">Reference proteome</keyword>
<keyword evidence="1" id="KW-0193">Cuticle</keyword>
<name>A0AAJ7J5W9_9HYME</name>
<organism evidence="4 5">
    <name type="scientific">Ceratina calcarata</name>
    <dbReference type="NCBI Taxonomy" id="156304"/>
    <lineage>
        <taxon>Eukaryota</taxon>
        <taxon>Metazoa</taxon>
        <taxon>Ecdysozoa</taxon>
        <taxon>Arthropoda</taxon>
        <taxon>Hexapoda</taxon>
        <taxon>Insecta</taxon>
        <taxon>Pterygota</taxon>
        <taxon>Neoptera</taxon>
        <taxon>Endopterygota</taxon>
        <taxon>Hymenoptera</taxon>
        <taxon>Apocrita</taxon>
        <taxon>Aculeata</taxon>
        <taxon>Apoidea</taxon>
        <taxon>Anthophila</taxon>
        <taxon>Apidae</taxon>
        <taxon>Ceratina</taxon>
        <taxon>Zadontomerus</taxon>
    </lineage>
</organism>
<accession>A0AAJ7J5W9</accession>
<evidence type="ECO:0000313" key="5">
    <source>
        <dbReference type="RefSeq" id="XP_017885616.1"/>
    </source>
</evidence>
<evidence type="ECO:0000256" key="3">
    <source>
        <dbReference type="SAM" id="SignalP"/>
    </source>
</evidence>
<dbReference type="GO" id="GO:0042302">
    <property type="term" value="F:structural constituent of cuticle"/>
    <property type="evidence" value="ECO:0007669"/>
    <property type="project" value="UniProtKB-KW"/>
</dbReference>
<dbReference type="AlphaFoldDB" id="A0AAJ7J5W9"/>
<dbReference type="PANTHER" id="PTHR39068">
    <property type="entry name" value="LARVAL/PUPAL CUTICLE PROTEIN H1C-LIKE PROTEIN-RELATED"/>
    <property type="match status" value="1"/>
</dbReference>
<gene>
    <name evidence="5" type="primary">LOC108628294</name>
</gene>
<evidence type="ECO:0000313" key="4">
    <source>
        <dbReference type="Proteomes" id="UP000694925"/>
    </source>
</evidence>
<dbReference type="Proteomes" id="UP000694925">
    <property type="component" value="Unplaced"/>
</dbReference>
<dbReference type="KEGG" id="ccal:108628294"/>
<keyword evidence="3" id="KW-0732">Signal</keyword>
<reference evidence="5" key="1">
    <citation type="submission" date="2025-08" db="UniProtKB">
        <authorList>
            <consortium name="RefSeq"/>
        </authorList>
    </citation>
    <scope>IDENTIFICATION</scope>
    <source>
        <tissue evidence="5">Whole body</tissue>
    </source>
</reference>
<keyword evidence="2" id="KW-0677">Repeat</keyword>
<dbReference type="InterPro" id="IPR022727">
    <property type="entry name" value="Cuticle_C1"/>
</dbReference>
<protein>
    <submittedName>
        <fullName evidence="5">Cuticle protein 21.3-like</fullName>
    </submittedName>
</protein>
<evidence type="ECO:0000256" key="1">
    <source>
        <dbReference type="ARBA" id="ARBA00022460"/>
    </source>
</evidence>
<dbReference type="RefSeq" id="XP_017885616.1">
    <property type="nucleotide sequence ID" value="XM_018030127.2"/>
</dbReference>
<feature type="chain" id="PRO_5042498725" evidence="3">
    <location>
        <begin position="18"/>
        <end position="293"/>
    </location>
</feature>
<proteinExistence type="predicted"/>
<dbReference type="GeneID" id="108628294"/>
<dbReference type="PANTHER" id="PTHR39068:SF4">
    <property type="entry name" value="AGAP000382-PA"/>
    <property type="match status" value="1"/>
</dbReference>
<sequence>MAFQFVVLAACLALASAGGPAAYNIASSSGDLSSIGFSQESTQKGYGGQNVISSYSKSDDSAHSFVRVSSQSISNDGYLNYAPIVKAGYAAQTYLAPTATPLIAKSYAAPYSYGSPLLAKSYALPYNAPLLAKSYAAPAPLIAKAAIAAPAPLIAKAAIAAPAQLYAKTYSAPLLQSAPAASFLHAAPAASLLTKSYEYAAHSPVYAKSALLAPSAYTASIAPAAYTASIAPAAYTASIAPAAYTTSIAQAPLLTKTYAAAPSAALYSKAYSYEAAAPVVHTVFNGLGTSYAW</sequence>